<dbReference type="PANTHER" id="PTHR37421:SF1">
    <property type="entry name" value="UPF0260 PROTEIN YCGN"/>
    <property type="match status" value="1"/>
</dbReference>
<comment type="caution">
    <text evidence="2">The sequence shown here is derived from an EMBL/GenBank/DDBJ whole genome shotgun (WGS) entry which is preliminary data.</text>
</comment>
<dbReference type="NCBIfam" id="NF003501">
    <property type="entry name" value="PRK05170.1-5"/>
    <property type="match status" value="1"/>
</dbReference>
<dbReference type="RefSeq" id="WP_345548752.1">
    <property type="nucleotide sequence ID" value="NZ_BAABRT010000003.1"/>
</dbReference>
<evidence type="ECO:0000313" key="2">
    <source>
        <dbReference type="EMBL" id="GAA5524074.1"/>
    </source>
</evidence>
<dbReference type="PANTHER" id="PTHR37421">
    <property type="entry name" value="UPF0260 PROTEIN YCGN"/>
    <property type="match status" value="1"/>
</dbReference>
<accession>A0ABP9WLJ4</accession>
<evidence type="ECO:0000313" key="3">
    <source>
        <dbReference type="Proteomes" id="UP001408594"/>
    </source>
</evidence>
<dbReference type="InterPro" id="IPR008228">
    <property type="entry name" value="UCP006173"/>
</dbReference>
<sequence length="161" mass="18007">MAAGRRAVIGESDLGTRPFWQAKSLEQMTESEWESLCDGCGRCCLHRLEDEDSGEVFTTNVACRLLDSHSCQCSQYPERKKLVPDCIQLRAQDVPAFGWLPATCAYRTLAEGRPLADWHPLVSGRRDSVHEAGISVRGAVISEEYVHPDDFEEHVVTWVGD</sequence>
<dbReference type="InterPro" id="IPR005358">
    <property type="entry name" value="Puta_zinc/iron-chelating_dom"/>
</dbReference>
<dbReference type="PIRSF" id="PIRSF006173">
    <property type="entry name" value="UCP006173"/>
    <property type="match status" value="1"/>
</dbReference>
<evidence type="ECO:0000256" key="1">
    <source>
        <dbReference type="HAMAP-Rule" id="MF_00676"/>
    </source>
</evidence>
<dbReference type="HAMAP" id="MF_00676">
    <property type="entry name" value="UPF0260"/>
    <property type="match status" value="1"/>
</dbReference>
<proteinExistence type="inferred from homology"/>
<name>A0ABP9WLJ4_9GAMM</name>
<comment type="similarity">
    <text evidence="1">Belongs to the UPF0260 family.</text>
</comment>
<dbReference type="EMBL" id="BAABRT010000003">
    <property type="protein sequence ID" value="GAA5524074.1"/>
    <property type="molecule type" value="Genomic_DNA"/>
</dbReference>
<gene>
    <name evidence="2" type="ORF">Maes01_00627</name>
</gene>
<organism evidence="2 3">
    <name type="scientific">Microbulbifer aestuariivivens</name>
    <dbReference type="NCBI Taxonomy" id="1908308"/>
    <lineage>
        <taxon>Bacteria</taxon>
        <taxon>Pseudomonadati</taxon>
        <taxon>Pseudomonadota</taxon>
        <taxon>Gammaproteobacteria</taxon>
        <taxon>Cellvibrionales</taxon>
        <taxon>Microbulbiferaceae</taxon>
        <taxon>Microbulbifer</taxon>
    </lineage>
</organism>
<reference evidence="2 3" key="1">
    <citation type="submission" date="2024-02" db="EMBL/GenBank/DDBJ databases">
        <title>Microbulbifer aestuariivivens NBRC 112533.</title>
        <authorList>
            <person name="Ichikawa N."/>
            <person name="Katano-Makiyama Y."/>
            <person name="Hidaka K."/>
        </authorList>
    </citation>
    <scope>NUCLEOTIDE SEQUENCE [LARGE SCALE GENOMIC DNA]</scope>
    <source>
        <strain evidence="2 3">NBRC 112533</strain>
    </source>
</reference>
<dbReference type="Pfam" id="PF03692">
    <property type="entry name" value="CxxCxxCC"/>
    <property type="match status" value="1"/>
</dbReference>
<protein>
    <recommendedName>
        <fullName evidence="1">UPF0260 protein Maes01_00627</fullName>
    </recommendedName>
</protein>
<dbReference type="Proteomes" id="UP001408594">
    <property type="component" value="Unassembled WGS sequence"/>
</dbReference>
<keyword evidence="3" id="KW-1185">Reference proteome</keyword>
<dbReference type="NCBIfam" id="NF003507">
    <property type="entry name" value="PRK05170.2-5"/>
    <property type="match status" value="1"/>
</dbReference>